<reference evidence="3" key="1">
    <citation type="submission" date="2014-01" db="EMBL/GenBank/DDBJ databases">
        <authorList>
            <person name="Brown-Elliot B."/>
            <person name="Wallace R."/>
            <person name="Lenaerts A."/>
            <person name="Ordway D."/>
            <person name="DeGroote M.A."/>
            <person name="Parker T."/>
            <person name="Sizemore C."/>
            <person name="Tallon L.J."/>
            <person name="Sadzewicz L.K."/>
            <person name="Sengamalay N."/>
            <person name="Fraser C.M."/>
            <person name="Hine E."/>
            <person name="Shefchek K.A."/>
            <person name="Das S.P."/>
            <person name="Tettelin H."/>
        </authorList>
    </citation>
    <scope>NUCLEOTIDE SEQUENCE [LARGE SCALE GENOMIC DNA]</scope>
    <source>
        <strain evidence="3">4042</strain>
    </source>
</reference>
<name>X8EF27_MYCXE</name>
<comment type="caution">
    <text evidence="3">The sequence shown here is derived from an EMBL/GenBank/DDBJ whole genome shotgun (WGS) entry which is preliminary data.</text>
</comment>
<keyword evidence="2" id="KW-0812">Transmembrane</keyword>
<feature type="compositionally biased region" description="Low complexity" evidence="1">
    <location>
        <begin position="125"/>
        <end position="137"/>
    </location>
</feature>
<dbReference type="PATRIC" id="fig|1299334.3.peg.145"/>
<evidence type="ECO:0000256" key="1">
    <source>
        <dbReference type="SAM" id="MobiDB-lite"/>
    </source>
</evidence>
<organism evidence="3">
    <name type="scientific">Mycobacterium xenopi 4042</name>
    <dbReference type="NCBI Taxonomy" id="1299334"/>
    <lineage>
        <taxon>Bacteria</taxon>
        <taxon>Bacillati</taxon>
        <taxon>Actinomycetota</taxon>
        <taxon>Actinomycetes</taxon>
        <taxon>Mycobacteriales</taxon>
        <taxon>Mycobacteriaceae</taxon>
        <taxon>Mycobacterium</taxon>
    </lineage>
</organism>
<sequence>MRPGRVRLWVNWVLALLTVPAAVVVLIFALGAVMSTAACSDEQCPTLGPGGIGFGVLFYGARSWPWWPSSSPLSPRGADGASLSRCLHWPAGGRRRRARRHLPPVAHYRWRQSAGAGRRGPPRRPGAAPLRGAARGATGQFAAVPPRRAPRQHELRRVPGGGGGDAASTSPAIR</sequence>
<evidence type="ECO:0000313" key="3">
    <source>
        <dbReference type="EMBL" id="EUA78613.1"/>
    </source>
</evidence>
<proteinExistence type="predicted"/>
<protein>
    <submittedName>
        <fullName evidence="3">Uncharacterized protein</fullName>
    </submittedName>
</protein>
<feature type="transmembrane region" description="Helical" evidence="2">
    <location>
        <begin position="12"/>
        <end position="34"/>
    </location>
</feature>
<feature type="region of interest" description="Disordered" evidence="1">
    <location>
        <begin position="109"/>
        <end position="174"/>
    </location>
</feature>
<dbReference type="AlphaFoldDB" id="X8EF27"/>
<dbReference type="EMBL" id="JAOB01000004">
    <property type="protein sequence ID" value="EUA78613.1"/>
    <property type="molecule type" value="Genomic_DNA"/>
</dbReference>
<gene>
    <name evidence="3" type="ORF">I553_2903</name>
</gene>
<keyword evidence="2" id="KW-1133">Transmembrane helix</keyword>
<keyword evidence="2" id="KW-0472">Membrane</keyword>
<accession>X8EF27</accession>
<evidence type="ECO:0000256" key="2">
    <source>
        <dbReference type="SAM" id="Phobius"/>
    </source>
</evidence>